<dbReference type="InterPro" id="IPR037171">
    <property type="entry name" value="NagB/RpiA_transferase-like"/>
</dbReference>
<dbReference type="RefSeq" id="WP_002588538.1">
    <property type="nucleotide sequence ID" value="NZ_CAUBLB010000009.1"/>
</dbReference>
<dbReference type="GO" id="GO:0016740">
    <property type="term" value="F:transferase activity"/>
    <property type="evidence" value="ECO:0007669"/>
    <property type="project" value="UniProtKB-KW"/>
</dbReference>
<dbReference type="PROSITE" id="PS51257">
    <property type="entry name" value="PROKAR_LIPOPROTEIN"/>
    <property type="match status" value="1"/>
</dbReference>
<dbReference type="InterPro" id="IPR004165">
    <property type="entry name" value="CoA_trans_fam_I"/>
</dbReference>
<dbReference type="Proteomes" id="UP000719916">
    <property type="component" value="Unassembled WGS sequence"/>
</dbReference>
<evidence type="ECO:0000313" key="4">
    <source>
        <dbReference type="Proteomes" id="UP000719916"/>
    </source>
</evidence>
<gene>
    <name evidence="3" type="ORF">G5B26_11990</name>
</gene>
<dbReference type="SUPFAM" id="SSF100950">
    <property type="entry name" value="NagB/RpiA/CoA transferase-like"/>
    <property type="match status" value="1"/>
</dbReference>
<dbReference type="SMART" id="SM00882">
    <property type="entry name" value="CoA_trans"/>
    <property type="match status" value="1"/>
</dbReference>
<dbReference type="PROSITE" id="PS01273">
    <property type="entry name" value="COA_TRANSF_1"/>
    <property type="match status" value="1"/>
</dbReference>
<comment type="similarity">
    <text evidence="1">Belongs to the 3-oxoacid CoA-transferase subunit A family.</text>
</comment>
<sequence length="234" mass="24836">MAKCMDIQHAPELIKDGMTIMVGGFMGCGSPQRLLDAISRSDVKDLTLICNDGAQANGPDGSEYYGVAKLIHNHQVKKLIATHVGLNPEVAEQMNANEMEVVLVPQGSMAEMIRAGGAGLGGVLTPTGVGTIVEESELTHSRVTVNGKNYLLMLPLRADVALLSGYNVDRAGNIWYKGTTRNFNQVMATAADCVIVEAEHLTETGGILPENVMTPGILVDYIVEGGRADGTVND</sequence>
<dbReference type="PANTHER" id="PTHR13707">
    <property type="entry name" value="KETOACID-COENZYME A TRANSFERASE"/>
    <property type="match status" value="1"/>
</dbReference>
<dbReference type="Gene3D" id="3.40.1080.10">
    <property type="entry name" value="Glutaconate Coenzyme A-transferase"/>
    <property type="match status" value="1"/>
</dbReference>
<dbReference type="AlphaFoldDB" id="A0ABD6LIS3"/>
<dbReference type="Pfam" id="PF01144">
    <property type="entry name" value="CoA_trans"/>
    <property type="match status" value="1"/>
</dbReference>
<evidence type="ECO:0000313" key="3">
    <source>
        <dbReference type="EMBL" id="NSJ44282.1"/>
    </source>
</evidence>
<name>A0ABD6LIS3_9FIRM</name>
<keyword evidence="2" id="KW-0808">Transferase</keyword>
<reference evidence="3 4" key="1">
    <citation type="journal article" date="2020" name="Cell Host Microbe">
        <title>Functional and Genomic Variation between Human-Derived Isolates of Lachnospiraceae Reveals Inter- and Intra-Species Diversity.</title>
        <authorList>
            <person name="Sorbara M.T."/>
            <person name="Littmann E.R."/>
            <person name="Fontana E."/>
            <person name="Moody T.U."/>
            <person name="Kohout C.E."/>
            <person name="Gjonbalaj M."/>
            <person name="Eaton V."/>
            <person name="Seok R."/>
            <person name="Leiner I.M."/>
            <person name="Pamer E.G."/>
        </authorList>
    </citation>
    <scope>NUCLEOTIDE SEQUENCE [LARGE SCALE GENOMIC DNA]</scope>
    <source>
        <strain evidence="3 4">MSK.2.26</strain>
    </source>
</reference>
<organism evidence="3 4">
    <name type="scientific">Enterocloster clostridioformis</name>
    <dbReference type="NCBI Taxonomy" id="1531"/>
    <lineage>
        <taxon>Bacteria</taxon>
        <taxon>Bacillati</taxon>
        <taxon>Bacillota</taxon>
        <taxon>Clostridia</taxon>
        <taxon>Lachnospirales</taxon>
        <taxon>Lachnospiraceae</taxon>
        <taxon>Enterocloster</taxon>
    </lineage>
</organism>
<dbReference type="InterPro" id="IPR012792">
    <property type="entry name" value="3-oxoacid_CoA-transf_A"/>
</dbReference>
<dbReference type="NCBIfam" id="TIGR02429">
    <property type="entry name" value="pcaI_scoA_fam"/>
    <property type="match status" value="1"/>
</dbReference>
<evidence type="ECO:0000256" key="2">
    <source>
        <dbReference type="ARBA" id="ARBA00022679"/>
    </source>
</evidence>
<evidence type="ECO:0000256" key="1">
    <source>
        <dbReference type="ARBA" id="ARBA00005612"/>
    </source>
</evidence>
<protein>
    <submittedName>
        <fullName evidence="3">3-oxoacid CoA-transferase subunit A</fullName>
    </submittedName>
</protein>
<dbReference type="InterPro" id="IPR004163">
    <property type="entry name" value="CoA_transf_BS"/>
</dbReference>
<dbReference type="EMBL" id="JAAISW010000016">
    <property type="protein sequence ID" value="NSJ44282.1"/>
    <property type="molecule type" value="Genomic_DNA"/>
</dbReference>
<proteinExistence type="inferred from homology"/>
<dbReference type="PANTHER" id="PTHR13707:SF60">
    <property type="entry name" value="ACETATE COA-TRANSFERASE SUBUNIT ALPHA"/>
    <property type="match status" value="1"/>
</dbReference>
<comment type="caution">
    <text evidence="3">The sequence shown here is derived from an EMBL/GenBank/DDBJ whole genome shotgun (WGS) entry which is preliminary data.</text>
</comment>
<accession>A0ABD6LIS3</accession>